<accession>A0A1S3FZE3</accession>
<evidence type="ECO:0000256" key="1">
    <source>
        <dbReference type="SAM" id="MobiDB-lite"/>
    </source>
</evidence>
<dbReference type="Gene3D" id="1.10.10.1210">
    <property type="entry name" value="MAGE homology domain, winged helix WH2 motif"/>
    <property type="match status" value="1"/>
</dbReference>
<feature type="region of interest" description="Disordered" evidence="1">
    <location>
        <begin position="46"/>
        <end position="65"/>
    </location>
</feature>
<dbReference type="RefSeq" id="XP_012881928.1">
    <property type="nucleotide sequence ID" value="XM_013026474.1"/>
</dbReference>
<gene>
    <name evidence="4" type="primary">LOC105993269</name>
</gene>
<dbReference type="GO" id="GO:0005634">
    <property type="term" value="C:nucleus"/>
    <property type="evidence" value="ECO:0007669"/>
    <property type="project" value="TreeGrafter"/>
</dbReference>
<keyword evidence="3" id="KW-1185">Reference proteome</keyword>
<dbReference type="Pfam" id="PF01454">
    <property type="entry name" value="MAGE"/>
    <property type="match status" value="1"/>
</dbReference>
<evidence type="ECO:0000313" key="3">
    <source>
        <dbReference type="Proteomes" id="UP000081671"/>
    </source>
</evidence>
<reference evidence="4" key="1">
    <citation type="submission" date="2025-08" db="UniProtKB">
        <authorList>
            <consortium name="RefSeq"/>
        </authorList>
    </citation>
    <scope>IDENTIFICATION</scope>
    <source>
        <tissue evidence="4">Kidney</tissue>
    </source>
</reference>
<evidence type="ECO:0000313" key="4">
    <source>
        <dbReference type="RefSeq" id="XP_012881928.1"/>
    </source>
</evidence>
<dbReference type="InterPro" id="IPR041898">
    <property type="entry name" value="MAGE_WH1"/>
</dbReference>
<dbReference type="PANTHER" id="PTHR11736">
    <property type="entry name" value="MELANOMA-ASSOCIATED ANTIGEN MAGE ANTIGEN"/>
    <property type="match status" value="1"/>
</dbReference>
<dbReference type="GeneID" id="105993269"/>
<dbReference type="InterPro" id="IPR041899">
    <property type="entry name" value="MAGE_WH2"/>
</dbReference>
<dbReference type="OrthoDB" id="205198at2759"/>
<proteinExistence type="predicted"/>
<dbReference type="PANTHER" id="PTHR11736:SF35">
    <property type="entry name" value="MELANOMA-ASSOCIATED ANTIGEN B5"/>
    <property type="match status" value="1"/>
</dbReference>
<dbReference type="FunFam" id="1.10.10.1210:FF:000001">
    <property type="entry name" value="melanoma-associated antigen D1"/>
    <property type="match status" value="1"/>
</dbReference>
<dbReference type="GO" id="GO:0000122">
    <property type="term" value="P:negative regulation of transcription by RNA polymerase II"/>
    <property type="evidence" value="ECO:0007669"/>
    <property type="project" value="TreeGrafter"/>
</dbReference>
<dbReference type="PROSITE" id="PS50838">
    <property type="entry name" value="MAGE"/>
    <property type="match status" value="1"/>
</dbReference>
<dbReference type="InterPro" id="IPR002190">
    <property type="entry name" value="MHD_dom"/>
</dbReference>
<name>A0A1S3FZE3_DIPOR</name>
<sequence>MYNPQVVLYNAIKTPSTLELIDIFQEPCTTQLPTTTYNDAVDTRLNEGKRSEEEEEEEEEKTTSEIKHSAEISCIDLVAKKAITLAGFLLYRYEKRKPMYKKDMLTIISCSNEDRFTEILMRANENIESAFAVVIKETDTTSHKYALVSKLKLPNNGRIHSGMGLPKTGLVMTILGVIILKGNSISEENLWKFLKTKALYPGKKHYIYGEPKHLITKDLVRLNYLKYQQVPNSNPPQYEFLWGRRALKETTKKEVLDFLANDNVIAPNKSTTTYGKARRDEEDANSEMVAIPGTNEMAMLLLLPGAAASPLYPSI</sequence>
<organism evidence="3 4">
    <name type="scientific">Dipodomys ordii</name>
    <name type="common">Ord's kangaroo rat</name>
    <dbReference type="NCBI Taxonomy" id="10020"/>
    <lineage>
        <taxon>Eukaryota</taxon>
        <taxon>Metazoa</taxon>
        <taxon>Chordata</taxon>
        <taxon>Craniata</taxon>
        <taxon>Vertebrata</taxon>
        <taxon>Euteleostomi</taxon>
        <taxon>Mammalia</taxon>
        <taxon>Eutheria</taxon>
        <taxon>Euarchontoglires</taxon>
        <taxon>Glires</taxon>
        <taxon>Rodentia</taxon>
        <taxon>Castorimorpha</taxon>
        <taxon>Heteromyidae</taxon>
        <taxon>Dipodomyinae</taxon>
        <taxon>Dipodomys</taxon>
    </lineage>
</organism>
<protein>
    <submittedName>
        <fullName evidence="4">Melanoma-associated antigen B5-like</fullName>
    </submittedName>
</protein>
<dbReference type="Proteomes" id="UP000081671">
    <property type="component" value="Unplaced"/>
</dbReference>
<feature type="domain" description="MAGE" evidence="2">
    <location>
        <begin position="78"/>
        <end position="277"/>
    </location>
</feature>
<dbReference type="KEGG" id="dord:105993269"/>
<dbReference type="InParanoid" id="A0A1S3FZE3"/>
<evidence type="ECO:0000259" key="2">
    <source>
        <dbReference type="PROSITE" id="PS50838"/>
    </source>
</evidence>
<dbReference type="SMART" id="SM01373">
    <property type="entry name" value="MAGE"/>
    <property type="match status" value="1"/>
</dbReference>
<dbReference type="InterPro" id="IPR037445">
    <property type="entry name" value="MAGE"/>
</dbReference>
<dbReference type="Gene3D" id="1.10.10.1200">
    <property type="entry name" value="MAGE homology domain, winged helix WH1 motif"/>
    <property type="match status" value="1"/>
</dbReference>
<dbReference type="AlphaFoldDB" id="A0A1S3FZE3"/>